<feature type="transmembrane region" description="Helical" evidence="1">
    <location>
        <begin position="39"/>
        <end position="58"/>
    </location>
</feature>
<proteinExistence type="predicted"/>
<dbReference type="InterPro" id="IPR019201">
    <property type="entry name" value="DUF2065"/>
</dbReference>
<evidence type="ECO:0000313" key="3">
    <source>
        <dbReference type="Proteomes" id="UP000045978"/>
    </source>
</evidence>
<evidence type="ECO:0000313" key="2">
    <source>
        <dbReference type="EMBL" id="CTP90267.1"/>
    </source>
</evidence>
<keyword evidence="1" id="KW-0472">Membrane</keyword>
<protein>
    <submittedName>
        <fullName evidence="2">Uncharacterized protein</fullName>
    </submittedName>
</protein>
<gene>
    <name evidence="2" type="ORF">XTPLMG730_2757</name>
</gene>
<dbReference type="Proteomes" id="UP000045978">
    <property type="component" value="Unassembled WGS sequence"/>
</dbReference>
<dbReference type="RefSeq" id="WP_053838753.1">
    <property type="nucleotide sequence ID" value="NZ_CP076251.1"/>
</dbReference>
<dbReference type="PANTHER" id="PTHR38602">
    <property type="entry name" value="INNER MEMBRANE PROTEIN-RELATED"/>
    <property type="match status" value="1"/>
</dbReference>
<organism evidence="2 3">
    <name type="scientific">Xanthomonas graminis pv. phlei</name>
    <dbReference type="NCBI Taxonomy" id="487906"/>
    <lineage>
        <taxon>Bacteria</taxon>
        <taxon>Pseudomonadati</taxon>
        <taxon>Pseudomonadota</taxon>
        <taxon>Gammaproteobacteria</taxon>
        <taxon>Lysobacterales</taxon>
        <taxon>Lysobacteraceae</taxon>
        <taxon>Xanthomonas</taxon>
        <taxon>Xanthomonas translucens group</taxon>
        <taxon>Xanthomonas graminis</taxon>
    </lineage>
</organism>
<sequence length="61" mass="6513">MHDLIAAVCLMVVFEGLVLLVAPEAWKRLVQQMLAMPTVQLRAAGGVAVAVGLAALWWGRA</sequence>
<keyword evidence="1" id="KW-1133">Transmembrane helix</keyword>
<evidence type="ECO:0000256" key="1">
    <source>
        <dbReference type="SAM" id="Phobius"/>
    </source>
</evidence>
<dbReference type="EMBL" id="CXOJ01000064">
    <property type="protein sequence ID" value="CTP90267.1"/>
    <property type="molecule type" value="Genomic_DNA"/>
</dbReference>
<dbReference type="AlphaFoldDB" id="A0A0K2ZYX7"/>
<keyword evidence="1" id="KW-0812">Transmembrane</keyword>
<dbReference type="PANTHER" id="PTHR38602:SF1">
    <property type="entry name" value="INNER MEMBRANE PROTEIN"/>
    <property type="match status" value="1"/>
</dbReference>
<accession>A0A0K2ZYX7</accession>
<reference evidence="2 3" key="1">
    <citation type="submission" date="2015-07" db="EMBL/GenBank/DDBJ databases">
        <authorList>
            <person name="Noorani M."/>
        </authorList>
    </citation>
    <scope>NUCLEOTIDE SEQUENCE [LARGE SCALE GENOMIC DNA]</scope>
    <source>
        <strain evidence="2">LMG730</strain>
    </source>
</reference>
<dbReference type="Pfam" id="PF09838">
    <property type="entry name" value="DUF2065"/>
    <property type="match status" value="1"/>
</dbReference>
<name>A0A0K2ZYX7_9XANT</name>